<accession>A0A4Q1C5A5</accession>
<proteinExistence type="predicted"/>
<organism evidence="1 2">
    <name type="scientific">Oleiharenicola lentus</name>
    <dbReference type="NCBI Taxonomy" id="2508720"/>
    <lineage>
        <taxon>Bacteria</taxon>
        <taxon>Pseudomonadati</taxon>
        <taxon>Verrucomicrobiota</taxon>
        <taxon>Opitutia</taxon>
        <taxon>Opitutales</taxon>
        <taxon>Opitutaceae</taxon>
        <taxon>Oleiharenicola</taxon>
    </lineage>
</organism>
<dbReference type="RefSeq" id="WP_129049137.1">
    <property type="nucleotide sequence ID" value="NZ_SDHX01000002.1"/>
</dbReference>
<dbReference type="AlphaFoldDB" id="A0A4Q1C5A5"/>
<name>A0A4Q1C5A5_9BACT</name>
<evidence type="ECO:0000313" key="2">
    <source>
        <dbReference type="Proteomes" id="UP000290218"/>
    </source>
</evidence>
<dbReference type="OrthoDB" id="200364at2"/>
<sequence>MKTLEQGELHVSRLAELNDPFEFRPALAWVNPVFPHGVVDQFLGFLVREFNPKMGIVSFSEEIGDPVLWSHYADKHRGMALAFDVIRDDSLWPMAYPEERPTFDVQKFPGMTLEEAKAMVHRILAAKAPSWRYEREQRVFVDLPSSRLENGHYFHRIPADCLVQVVLGIACPVREVEVQEALWAGGLGEVAVVRARRCLTKFKVLV</sequence>
<reference evidence="1 2" key="1">
    <citation type="submission" date="2019-01" db="EMBL/GenBank/DDBJ databases">
        <title>Lacunisphaera sp. strain TWA-58.</title>
        <authorList>
            <person name="Chen W.-M."/>
        </authorList>
    </citation>
    <scope>NUCLEOTIDE SEQUENCE [LARGE SCALE GENOMIC DNA]</scope>
    <source>
        <strain evidence="1 2">TWA-58</strain>
    </source>
</reference>
<dbReference type="Proteomes" id="UP000290218">
    <property type="component" value="Unassembled WGS sequence"/>
</dbReference>
<keyword evidence="2" id="KW-1185">Reference proteome</keyword>
<comment type="caution">
    <text evidence="1">The sequence shown here is derived from an EMBL/GenBank/DDBJ whole genome shotgun (WGS) entry which is preliminary data.</text>
</comment>
<evidence type="ECO:0000313" key="1">
    <source>
        <dbReference type="EMBL" id="RXK53469.1"/>
    </source>
</evidence>
<gene>
    <name evidence="1" type="ORF">ESB00_17405</name>
</gene>
<dbReference type="EMBL" id="SDHX01000002">
    <property type="protein sequence ID" value="RXK53469.1"/>
    <property type="molecule type" value="Genomic_DNA"/>
</dbReference>
<protein>
    <submittedName>
        <fullName evidence="1">DUF2971 domain-containing protein</fullName>
    </submittedName>
</protein>